<evidence type="ECO:0000256" key="8">
    <source>
        <dbReference type="PROSITE-ProRule" id="PRU00076"/>
    </source>
</evidence>
<feature type="compositionally biased region" description="Low complexity" evidence="10">
    <location>
        <begin position="1442"/>
        <end position="1453"/>
    </location>
</feature>
<dbReference type="SUPFAM" id="SSF57552">
    <property type="entry name" value="Blood coagulation inhibitor (disintegrin)"/>
    <property type="match status" value="1"/>
</dbReference>
<dbReference type="Pfam" id="PF01562">
    <property type="entry name" value="Pep_M12B_propep"/>
    <property type="match status" value="1"/>
</dbReference>
<keyword evidence="4" id="KW-0645">Protease</keyword>
<evidence type="ECO:0008006" key="17">
    <source>
        <dbReference type="Google" id="ProtNLM"/>
    </source>
</evidence>
<dbReference type="Pfam" id="PF01421">
    <property type="entry name" value="Reprolysin"/>
    <property type="match status" value="1"/>
</dbReference>
<dbReference type="InterPro" id="IPR001590">
    <property type="entry name" value="Peptidase_M12B"/>
</dbReference>
<reference evidence="15 16" key="1">
    <citation type="submission" date="2024-08" db="EMBL/GenBank/DDBJ databases">
        <authorList>
            <person name="Cucini C."/>
            <person name="Frati F."/>
        </authorList>
    </citation>
    <scope>NUCLEOTIDE SEQUENCE [LARGE SCALE GENOMIC DNA]</scope>
</reference>
<feature type="region of interest" description="Disordered" evidence="10">
    <location>
        <begin position="1762"/>
        <end position="1795"/>
    </location>
</feature>
<evidence type="ECO:0000313" key="15">
    <source>
        <dbReference type="EMBL" id="CAL8092546.1"/>
    </source>
</evidence>
<evidence type="ECO:0000259" key="13">
    <source>
        <dbReference type="PROSITE" id="PS50214"/>
    </source>
</evidence>
<feature type="region of interest" description="Disordered" evidence="10">
    <location>
        <begin position="994"/>
        <end position="1108"/>
    </location>
</feature>
<feature type="compositionally biased region" description="Low complexity" evidence="10">
    <location>
        <begin position="1520"/>
        <end position="1552"/>
    </location>
</feature>
<feature type="domain" description="Peptidase M12B" evidence="14">
    <location>
        <begin position="323"/>
        <end position="522"/>
    </location>
</feature>
<evidence type="ECO:0000256" key="2">
    <source>
        <dbReference type="ARBA" id="ARBA00022692"/>
    </source>
</evidence>
<dbReference type="SMART" id="SM00608">
    <property type="entry name" value="ACR"/>
    <property type="match status" value="1"/>
</dbReference>
<keyword evidence="4" id="KW-0378">Hydrolase</keyword>
<feature type="region of interest" description="Disordered" evidence="10">
    <location>
        <begin position="1807"/>
        <end position="1860"/>
    </location>
</feature>
<feature type="disulfide bond" evidence="8">
    <location>
        <begin position="790"/>
        <end position="799"/>
    </location>
</feature>
<dbReference type="PROSITE" id="PS00022">
    <property type="entry name" value="EGF_1"/>
    <property type="match status" value="1"/>
</dbReference>
<feature type="compositionally biased region" description="Pro residues" evidence="10">
    <location>
        <begin position="1267"/>
        <end position="1284"/>
    </location>
</feature>
<dbReference type="PANTHER" id="PTHR11905">
    <property type="entry name" value="ADAM A DISINTEGRIN AND METALLOPROTEASE DOMAIN"/>
    <property type="match status" value="1"/>
</dbReference>
<feature type="compositionally biased region" description="Polar residues" evidence="10">
    <location>
        <begin position="1178"/>
        <end position="1193"/>
    </location>
</feature>
<keyword evidence="8" id="KW-0245">EGF-like domain</keyword>
<feature type="compositionally biased region" description="Low complexity" evidence="10">
    <location>
        <begin position="1347"/>
        <end position="1360"/>
    </location>
</feature>
<evidence type="ECO:0000256" key="9">
    <source>
        <dbReference type="PROSITE-ProRule" id="PRU00276"/>
    </source>
</evidence>
<feature type="binding site" evidence="9">
    <location>
        <position position="460"/>
    </location>
    <ligand>
        <name>Zn(2+)</name>
        <dbReference type="ChEBI" id="CHEBI:29105"/>
        <note>catalytic</note>
    </ligand>
</feature>
<evidence type="ECO:0000313" key="16">
    <source>
        <dbReference type="Proteomes" id="UP001642540"/>
    </source>
</evidence>
<feature type="region of interest" description="Disordered" evidence="10">
    <location>
        <begin position="924"/>
        <end position="954"/>
    </location>
</feature>
<proteinExistence type="predicted"/>
<keyword evidence="3 11" id="KW-1133">Transmembrane helix</keyword>
<evidence type="ECO:0000256" key="10">
    <source>
        <dbReference type="SAM" id="MobiDB-lite"/>
    </source>
</evidence>
<evidence type="ECO:0000256" key="1">
    <source>
        <dbReference type="ARBA" id="ARBA00004167"/>
    </source>
</evidence>
<evidence type="ECO:0000256" key="7">
    <source>
        <dbReference type="PROSITE-ProRule" id="PRU00068"/>
    </source>
</evidence>
<feature type="domain" description="Disintegrin" evidence="13">
    <location>
        <begin position="528"/>
        <end position="616"/>
    </location>
</feature>
<feature type="region of interest" description="Disordered" evidence="10">
    <location>
        <begin position="1876"/>
        <end position="1903"/>
    </location>
</feature>
<evidence type="ECO:0000256" key="11">
    <source>
        <dbReference type="SAM" id="Phobius"/>
    </source>
</evidence>
<feature type="compositionally biased region" description="Low complexity" evidence="10">
    <location>
        <begin position="1583"/>
        <end position="1655"/>
    </location>
</feature>
<feature type="binding site" evidence="9">
    <location>
        <position position="470"/>
    </location>
    <ligand>
        <name>Zn(2+)</name>
        <dbReference type="ChEBI" id="CHEBI:29105"/>
        <note>catalytic</note>
    </ligand>
</feature>
<comment type="caution">
    <text evidence="8">Lacks conserved residue(s) required for the propagation of feature annotation.</text>
</comment>
<feature type="compositionally biased region" description="Polar residues" evidence="10">
    <location>
        <begin position="1931"/>
        <end position="1941"/>
    </location>
</feature>
<dbReference type="PROSITE" id="PS50026">
    <property type="entry name" value="EGF_3"/>
    <property type="match status" value="1"/>
</dbReference>
<feature type="region of interest" description="Disordered" evidence="10">
    <location>
        <begin position="1409"/>
        <end position="1453"/>
    </location>
</feature>
<protein>
    <recommendedName>
        <fullName evidence="17">Disintegrin and metalloproteinase domain-containing protein 12</fullName>
    </recommendedName>
</protein>
<sequence>MNLDFCFLAMGNSSRNDAAGISRTFSLILIVISTIFIFAFVTPSQCHSADSALQEESETHDDVDHHHRLFSRVQRISARVTRETHVTVRGSLRHREKRHVPLSSTIDQDGGHVEKITVKLPLDGKQYTLDLQLNRELIPKGYFERTQLENKTVVHRPTYEEAEVCHYHGKIRGLSHSWAAISTCDGIIRGALFDGEQLHYIEPGSSSSKDSIREEVRSNSIFNEDDDDDDASSASWDLIHLKHADLKRNMSCGHEDHQDHHQSLTNNLLGITNDLLTSHPFRTNGSKGHASEVGSATHLHRVKRGFGSHDDTRVPYNSNAKTRYVEVVIVVDNKKYKELGADIKAVRRRTKDIAGIVNALYAPLNIFIALVGMVVWTESDEIVIKANGDDTLASFLHYRKERLLKEHPNDNAQLLTAVEFENGVVGKAMQGPICSYKYSGGVNSDFKNNVIGIVATTVAHELGHNFGLSHDTESCTCPSPNNRCIMAASASSNRTMHWSSCSLKDFAYAFDHGMDYCLRNRPESLYDGPTCGNGFTEPGEECDCGLEEHCENPCCDASTCLMHLNATCASGTCCDMETCHVKAGGTVCREATKLCDLPEFCTGDSEFCPQDVTKMDGLTCETPSGQSYCYNGECRTHTDQCRLLWGPSGNNSNDLCYQKNANGSRHAHCGYNLTTEKYARCDTEDVKCGILHCQMNSEKLEFGYESVSILASFFVNAGGKIHPCRSVIVDFGLSDINPGMVPDGAKCGDNKMCVNQKCVAVGTVLGAKYPVCAHGCTGRGVCNSKGNCHCDEGYGGHYCEASGYGGSIDSGPAVDPYGSSKFFKILYVTFLGFIPLIAIITFYIYYAGDYFKKLCYSIITLQVFKENRNKPSSNGSAGGFRSVDISAPTVQNHGGSSDPNHPGAQGGEAPDFFGQYKGFSLSPIKSSPVPQRSGGGAKANGTTSATSAKGHNNNNVEVTTASTASLPNGSIQSQTNSNVYYSSVPKQTETLLGNSDKSFRAGNPQTTLVQNSGSNRSVRVSWAQPISSPLPVSPGSEDESANSDTPLYENTGAEKSSPKIQKLAQSPRLQQAKARPMSSPDALNEMKKFGGKGSPAGEPNSPTVKKESTFGSTSALSRIAAAFPFVRNSFRISGSTEDNTKNSGSPGKANKAFPKHMKGGHLEISKPILQTDLEKNSALRTVTPTGQNDQVDSSPRYANIPTQNQEPVKKPALKNAEKLRATSPPPVSSSKPIPKVQRAHSMIQPSSNRNSVHNPNPNYNSLRRPRPSVPPPKPPEAPPPPPPTYMSSSFSDAKSKFLQSSTPPPVPPPNDAVTSRSSQSPKGIRSSITRFTFGNRSRSASPSSIKPIPTNYSPNNNTSPALFKAPIAKVEEMSSPCSPPGSGSKKDKENIYDTIDEGMVTVALKKNGALKKKDSCEGSSSGDSSPTPGKKSNRGSEEKIETLSTGSSESNGGLLSEIISEIQSRNKESIYNSVDRRKKKREKKAAAASAALFASLKQDQSKPEITPKPSLSTLSASRKNSGTNLLSSSSSSSPKEATKSSSPNSSRRYVSPLSNQAFSFYKKPTGPSSTPPPKLDEAEKPKVVLNPIVVNPPVSTSSSRPSSFTSLASTMTKPTISSSPPKPIFSSTFSRSSVSPPVVTSSSTAPVVTKPVSTSGTGSHPLPAVPTSAPKPTCAVNGVPKVTSSPSYVAKINYFSNLTQASNTPMKPINSIPAPSKENAAKEIIYAPSNVDLSGDDSRGGERSHYAATIRRSRPVYYNNKDLESDLNDANSNPLTDNNTTSNKQGTLGRKPLGIYGSLGRKVAAPVIRSNSIEKEKQETRARSRSRESTPETSTTASSVENETTGSSGGESSSPQVGYKPFNAYLNRPLTFSTFRPSGGAKTSASTISNNSPTSRPTLTMNGSNTVNNKGGLNGTTCSVSSKPVPGVTNGGVTNPVQLRSPNRLVK</sequence>
<dbReference type="PROSITE" id="PS50214">
    <property type="entry name" value="DISINTEGRIN_2"/>
    <property type="match status" value="1"/>
</dbReference>
<feature type="compositionally biased region" description="Polar residues" evidence="10">
    <location>
        <begin position="1768"/>
        <end position="1786"/>
    </location>
</feature>
<feature type="transmembrane region" description="Helical" evidence="11">
    <location>
        <begin position="353"/>
        <end position="376"/>
    </location>
</feature>
<keyword evidence="6 8" id="KW-1015">Disulfide bond</keyword>
<feature type="compositionally biased region" description="Polar residues" evidence="10">
    <location>
        <begin position="1243"/>
        <end position="1261"/>
    </location>
</feature>
<feature type="domain" description="EGF-like" evidence="12">
    <location>
        <begin position="768"/>
        <end position="800"/>
    </location>
</feature>
<feature type="compositionally biased region" description="Low complexity" evidence="10">
    <location>
        <begin position="1831"/>
        <end position="1854"/>
    </location>
</feature>
<feature type="compositionally biased region" description="Polar residues" evidence="10">
    <location>
        <begin position="940"/>
        <end position="954"/>
    </location>
</feature>
<evidence type="ECO:0000259" key="12">
    <source>
        <dbReference type="PROSITE" id="PS50026"/>
    </source>
</evidence>
<evidence type="ECO:0000256" key="5">
    <source>
        <dbReference type="ARBA" id="ARBA00023136"/>
    </source>
</evidence>
<dbReference type="InterPro" id="IPR002870">
    <property type="entry name" value="Peptidase_M12B_N"/>
</dbReference>
<keyword evidence="2 11" id="KW-0812">Transmembrane</keyword>
<evidence type="ECO:0000256" key="3">
    <source>
        <dbReference type="ARBA" id="ARBA00022989"/>
    </source>
</evidence>
<comment type="caution">
    <text evidence="15">The sequence shown here is derived from an EMBL/GenBank/DDBJ whole genome shotgun (WGS) entry which is preliminary data.</text>
</comment>
<feature type="compositionally biased region" description="Polar residues" evidence="10">
    <location>
        <begin position="1509"/>
        <end position="1519"/>
    </location>
</feature>
<feature type="transmembrane region" description="Helical" evidence="11">
    <location>
        <begin position="825"/>
        <end position="846"/>
    </location>
</feature>
<dbReference type="Proteomes" id="UP001642540">
    <property type="component" value="Unassembled WGS sequence"/>
</dbReference>
<feature type="region of interest" description="Disordered" evidence="10">
    <location>
        <begin position="1465"/>
        <end position="1672"/>
    </location>
</feature>
<dbReference type="SMART" id="SM00050">
    <property type="entry name" value="DISIN"/>
    <property type="match status" value="1"/>
</dbReference>
<accession>A0ABP1QE38</accession>
<comment type="subcellular location">
    <subcellularLocation>
        <location evidence="1">Membrane</location>
        <topology evidence="1">Single-pass membrane protein</topology>
    </subcellularLocation>
</comment>
<feature type="disulfide bond" evidence="7">
    <location>
        <begin position="588"/>
        <end position="608"/>
    </location>
</feature>
<keyword evidence="9" id="KW-0862">Zinc</keyword>
<feature type="compositionally biased region" description="Low complexity" evidence="10">
    <location>
        <begin position="1417"/>
        <end position="1430"/>
    </location>
</feature>
<feature type="transmembrane region" description="Helical" evidence="11">
    <location>
        <begin position="21"/>
        <end position="41"/>
    </location>
</feature>
<dbReference type="Gene3D" id="3.40.390.10">
    <property type="entry name" value="Collagenase (Catalytic Domain)"/>
    <property type="match status" value="1"/>
</dbReference>
<dbReference type="SUPFAM" id="SSF55486">
    <property type="entry name" value="Metalloproteases ('zincins'), catalytic domain"/>
    <property type="match status" value="1"/>
</dbReference>
<dbReference type="Pfam" id="PF08516">
    <property type="entry name" value="ADAM_CR"/>
    <property type="match status" value="1"/>
</dbReference>
<dbReference type="Gene3D" id="4.10.70.10">
    <property type="entry name" value="Disintegrin domain"/>
    <property type="match status" value="1"/>
</dbReference>
<evidence type="ECO:0000256" key="4">
    <source>
        <dbReference type="ARBA" id="ARBA00023049"/>
    </source>
</evidence>
<organism evidence="15 16">
    <name type="scientific">Orchesella dallaii</name>
    <dbReference type="NCBI Taxonomy" id="48710"/>
    <lineage>
        <taxon>Eukaryota</taxon>
        <taxon>Metazoa</taxon>
        <taxon>Ecdysozoa</taxon>
        <taxon>Arthropoda</taxon>
        <taxon>Hexapoda</taxon>
        <taxon>Collembola</taxon>
        <taxon>Entomobryomorpha</taxon>
        <taxon>Entomobryoidea</taxon>
        <taxon>Orchesellidae</taxon>
        <taxon>Orchesellinae</taxon>
        <taxon>Orchesella</taxon>
    </lineage>
</organism>
<feature type="compositionally biased region" description="Low complexity" evidence="10">
    <location>
        <begin position="1374"/>
        <end position="1383"/>
    </location>
</feature>
<dbReference type="InterPro" id="IPR034027">
    <property type="entry name" value="Reprolysin_adamalysin"/>
</dbReference>
<feature type="disulfide bond" evidence="8">
    <location>
        <begin position="772"/>
        <end position="782"/>
    </location>
</feature>
<feature type="compositionally biased region" description="Polar residues" evidence="10">
    <location>
        <begin position="1312"/>
        <end position="1344"/>
    </location>
</feature>
<gene>
    <name evidence="15" type="ORF">ODALV1_LOCUS8254</name>
</gene>
<dbReference type="PROSITE" id="PS50215">
    <property type="entry name" value="ADAM_MEPRO"/>
    <property type="match status" value="1"/>
</dbReference>
<feature type="binding site" evidence="9">
    <location>
        <position position="464"/>
    </location>
    <ligand>
        <name>Zn(2+)</name>
        <dbReference type="ChEBI" id="CHEBI:29105"/>
        <note>catalytic</note>
    </ligand>
</feature>
<dbReference type="InterPro" id="IPR006586">
    <property type="entry name" value="ADAM_Cys-rich"/>
</dbReference>
<dbReference type="PROSITE" id="PS01186">
    <property type="entry name" value="EGF_2"/>
    <property type="match status" value="1"/>
</dbReference>
<feature type="compositionally biased region" description="Low complexity" evidence="10">
    <location>
        <begin position="1486"/>
        <end position="1497"/>
    </location>
</feature>
<feature type="compositionally biased region" description="Polar residues" evidence="10">
    <location>
        <begin position="1003"/>
        <end position="1018"/>
    </location>
</feature>
<name>A0ABP1QE38_9HEXA</name>
<feature type="region of interest" description="Disordered" evidence="10">
    <location>
        <begin position="1922"/>
        <end position="1947"/>
    </location>
</feature>
<feature type="compositionally biased region" description="Polar residues" evidence="10">
    <location>
        <begin position="888"/>
        <end position="899"/>
    </location>
</feature>
<dbReference type="InterPro" id="IPR024079">
    <property type="entry name" value="MetalloPept_cat_dom_sf"/>
</dbReference>
<feature type="region of interest" description="Disordered" evidence="10">
    <location>
        <begin position="888"/>
        <end position="909"/>
    </location>
</feature>
<feature type="compositionally biased region" description="Polar residues" evidence="10">
    <location>
        <begin position="1132"/>
        <end position="1145"/>
    </location>
</feature>
<feature type="region of interest" description="Disordered" evidence="10">
    <location>
        <begin position="1174"/>
        <end position="1392"/>
    </location>
</feature>
<evidence type="ECO:0000256" key="6">
    <source>
        <dbReference type="ARBA" id="ARBA00023157"/>
    </source>
</evidence>
<dbReference type="InterPro" id="IPR036436">
    <property type="entry name" value="Disintegrin_dom_sf"/>
</dbReference>
<dbReference type="Pfam" id="PF00200">
    <property type="entry name" value="Disintegrin"/>
    <property type="match status" value="1"/>
</dbReference>
<feature type="region of interest" description="Disordered" evidence="10">
    <location>
        <begin position="1132"/>
        <end position="1160"/>
    </location>
</feature>
<dbReference type="EMBL" id="CAXLJM020000025">
    <property type="protein sequence ID" value="CAL8092546.1"/>
    <property type="molecule type" value="Genomic_DNA"/>
</dbReference>
<dbReference type="PANTHER" id="PTHR11905:SF159">
    <property type="entry name" value="ADAM METALLOPROTEASE"/>
    <property type="match status" value="1"/>
</dbReference>
<feature type="active site" evidence="9">
    <location>
        <position position="461"/>
    </location>
</feature>
<feature type="compositionally biased region" description="Basic and acidic residues" evidence="10">
    <location>
        <begin position="1812"/>
        <end position="1830"/>
    </location>
</feature>
<keyword evidence="4" id="KW-0482">Metalloprotease</keyword>
<dbReference type="InterPro" id="IPR000742">
    <property type="entry name" value="EGF"/>
</dbReference>
<keyword evidence="9" id="KW-0479">Metal-binding</keyword>
<dbReference type="CDD" id="cd04269">
    <property type="entry name" value="ZnMc_adamalysin_II_like"/>
    <property type="match status" value="1"/>
</dbReference>
<evidence type="ECO:0000259" key="14">
    <source>
        <dbReference type="PROSITE" id="PS50215"/>
    </source>
</evidence>
<keyword evidence="16" id="KW-1185">Reference proteome</keyword>
<keyword evidence="5 11" id="KW-0472">Membrane</keyword>
<dbReference type="InterPro" id="IPR001762">
    <property type="entry name" value="Disintegrin_dom"/>
</dbReference>